<dbReference type="Proteomes" id="UP000244066">
    <property type="component" value="Unassembled WGS sequence"/>
</dbReference>
<accession>A0A2R7Y524</accession>
<dbReference type="AlphaFoldDB" id="A0A2R7Y524"/>
<protein>
    <submittedName>
        <fullName evidence="1">Uncharacterized protein</fullName>
    </submittedName>
</protein>
<comment type="caution">
    <text evidence="1">The sequence shown here is derived from an EMBL/GenBank/DDBJ whole genome shotgun (WGS) entry which is preliminary data.</text>
</comment>
<sequence length="177" mass="19389">MRGRGLTLVAGALAIMALTVLLIYGIAYSMSAAGLSVKKGSYRISGQRVPERLEVYVYNQNLCDLLYNMSGYRRNVATGSFKVLVVNTGGTEVKTDHAALLAKVDSEYLVDEGPFKRSLMPGDAVRVNFLEHKVNSLYPLPLRVVIHTRSGGVYSSEFRPPDPFMVVDLQGNSCTEP</sequence>
<gene>
    <name evidence="1" type="ORF">B9J98_04095</name>
</gene>
<dbReference type="EMBL" id="NDWU01000008">
    <property type="protein sequence ID" value="PUA32641.1"/>
    <property type="molecule type" value="Genomic_DNA"/>
</dbReference>
<reference evidence="1 2" key="1">
    <citation type="submission" date="2017-04" db="EMBL/GenBank/DDBJ databases">
        <title>Draft Aigarchaeota genome from a New Zealand hot spring.</title>
        <authorList>
            <person name="Reysenbach A.-L."/>
            <person name="Donaho J.A."/>
            <person name="Gerhart J."/>
            <person name="Kelley J.F."/>
            <person name="Kouba K."/>
            <person name="Podar M."/>
            <person name="Stott M."/>
        </authorList>
    </citation>
    <scope>NUCLEOTIDE SEQUENCE [LARGE SCALE GENOMIC DNA]</scope>
    <source>
        <strain evidence="1">NZ13_MG1</strain>
    </source>
</reference>
<name>A0A2R7Y524_9ARCH</name>
<evidence type="ECO:0000313" key="1">
    <source>
        <dbReference type="EMBL" id="PUA32641.1"/>
    </source>
</evidence>
<proteinExistence type="predicted"/>
<organism evidence="1 2">
    <name type="scientific">Candidatus Terraquivivens tikiterensis</name>
    <dbReference type="NCBI Taxonomy" id="1980982"/>
    <lineage>
        <taxon>Archaea</taxon>
        <taxon>Nitrososphaerota</taxon>
        <taxon>Candidatus Wolframiiraptoraceae</taxon>
        <taxon>Candidatus Terraquivivens</taxon>
    </lineage>
</organism>
<evidence type="ECO:0000313" key="2">
    <source>
        <dbReference type="Proteomes" id="UP000244066"/>
    </source>
</evidence>